<evidence type="ECO:0000256" key="1">
    <source>
        <dbReference type="SAM" id="Phobius"/>
    </source>
</evidence>
<accession>A0A8S5S1A5</accession>
<protein>
    <submittedName>
        <fullName evidence="2">Uncharacterized protein</fullName>
    </submittedName>
</protein>
<feature type="transmembrane region" description="Helical" evidence="1">
    <location>
        <begin position="6"/>
        <end position="25"/>
    </location>
</feature>
<keyword evidence="1" id="KW-0812">Transmembrane</keyword>
<keyword evidence="1" id="KW-0472">Membrane</keyword>
<proteinExistence type="predicted"/>
<dbReference type="EMBL" id="BK032511">
    <property type="protein sequence ID" value="DAF44587.1"/>
    <property type="molecule type" value="Genomic_DNA"/>
</dbReference>
<sequence length="53" mass="5946">MFCCNHNYLFVLFTVIGTPAIVAYLDSHLAASFQSVIELKKSIILLFIPVSRT</sequence>
<name>A0A8S5S1A5_9CAUD</name>
<reference evidence="2" key="1">
    <citation type="journal article" date="2021" name="Proc. Natl. Acad. Sci. U.S.A.">
        <title>A Catalog of Tens of Thousands of Viruses from Human Metagenomes Reveals Hidden Associations with Chronic Diseases.</title>
        <authorList>
            <person name="Tisza M.J."/>
            <person name="Buck C.B."/>
        </authorList>
    </citation>
    <scope>NUCLEOTIDE SEQUENCE</scope>
    <source>
        <strain evidence="2">Ct8Lf7</strain>
    </source>
</reference>
<evidence type="ECO:0000313" key="2">
    <source>
        <dbReference type="EMBL" id="DAF44587.1"/>
    </source>
</evidence>
<organism evidence="2">
    <name type="scientific">Podoviridae sp. ct8Lf7</name>
    <dbReference type="NCBI Taxonomy" id="2827723"/>
    <lineage>
        <taxon>Viruses</taxon>
        <taxon>Duplodnaviria</taxon>
        <taxon>Heunggongvirae</taxon>
        <taxon>Uroviricota</taxon>
        <taxon>Caudoviricetes</taxon>
    </lineage>
</organism>
<keyword evidence="1" id="KW-1133">Transmembrane helix</keyword>